<dbReference type="Proteomes" id="UP001652700">
    <property type="component" value="Unplaced"/>
</dbReference>
<dbReference type="SUPFAM" id="SSF50494">
    <property type="entry name" value="Trypsin-like serine proteases"/>
    <property type="match status" value="1"/>
</dbReference>
<keyword evidence="7" id="KW-1185">Reference proteome</keyword>
<evidence type="ECO:0000256" key="3">
    <source>
        <dbReference type="RuleBase" id="RU363034"/>
    </source>
</evidence>
<dbReference type="InterPro" id="IPR001254">
    <property type="entry name" value="Trypsin_dom"/>
</dbReference>
<evidence type="ECO:0000256" key="1">
    <source>
        <dbReference type="ARBA" id="ARBA00023157"/>
    </source>
</evidence>
<accession>A0ABM5IGB6</accession>
<dbReference type="PRINTS" id="PR00722">
    <property type="entry name" value="CHYMOTRYPSIN"/>
</dbReference>
<dbReference type="Gene3D" id="2.40.10.10">
    <property type="entry name" value="Trypsin-like serine proteases"/>
    <property type="match status" value="2"/>
</dbReference>
<dbReference type="PANTHER" id="PTHR24256">
    <property type="entry name" value="TRYPTASE-RELATED"/>
    <property type="match status" value="1"/>
</dbReference>
<dbReference type="InterPro" id="IPR051487">
    <property type="entry name" value="Ser/Thr_Proteases_Immune/Dev"/>
</dbReference>
<evidence type="ECO:0000313" key="7">
    <source>
        <dbReference type="Proteomes" id="UP001652700"/>
    </source>
</evidence>
<dbReference type="PROSITE" id="PS00134">
    <property type="entry name" value="TRYPSIN_HIS"/>
    <property type="match status" value="1"/>
</dbReference>
<evidence type="ECO:0000313" key="6">
    <source>
        <dbReference type="EnsemblMetazoa" id="XP_028132136.2"/>
    </source>
</evidence>
<dbReference type="Pfam" id="PF00089">
    <property type="entry name" value="Trypsin"/>
    <property type="match status" value="1"/>
</dbReference>
<dbReference type="InterPro" id="IPR001314">
    <property type="entry name" value="Peptidase_S1A"/>
</dbReference>
<dbReference type="PROSITE" id="PS00135">
    <property type="entry name" value="TRYPSIN_SER"/>
    <property type="match status" value="1"/>
</dbReference>
<dbReference type="CDD" id="cd00190">
    <property type="entry name" value="Tryp_SPc"/>
    <property type="match status" value="1"/>
</dbReference>
<dbReference type="SMART" id="SM00020">
    <property type="entry name" value="Tryp_SPc"/>
    <property type="match status" value="1"/>
</dbReference>
<sequence>MERIHVGVCLYILLSIAGGSKLTTTGCKNLVQLFPNINDYTKHRCHKQNKIVVCCPSWFSMRIDRSKEYHTFNFQTLNEPTNKNYFKNSRRIKRRAFIEDNNVYNNYQNSFYPKYSNSERLSWGGVSRSFGRKPSNNWSPPGSYNHNPYRPRSYPAQPSWSGVTPNDDVYILQPSDYPDNHGPVSRNNKPMACGRNTGTLRSLKIVGGSPAELGEYPWMALLQYRGRNRIVNGCGGTLISPRYVLTAGHCVDNGTLIPRELRLLRIILGEHNTRTNLDCLTSNRICADPPRVYTPTKFILHEEFSNRTAVNDIALIELDRVVVFTDFIKPICLPSKDFLYQINDLVTVVGWGLVASGGDYSSTLLKATLPLVDKNLCNNKGVTTLNDGQMCVGLGNGVDTCSGDSGGPMLMQRMENLELVTYQVGIISYGFGRFNCGSAPSVNTYLPFYLDWIRSKLD</sequence>
<keyword evidence="3" id="KW-0378">Hydrolase</keyword>
<dbReference type="InterPro" id="IPR009003">
    <property type="entry name" value="Peptidase_S1_PA"/>
</dbReference>
<evidence type="ECO:0000256" key="2">
    <source>
        <dbReference type="ARBA" id="ARBA00024195"/>
    </source>
</evidence>
<keyword evidence="1" id="KW-1015">Disulfide bond</keyword>
<protein>
    <recommendedName>
        <fullName evidence="5">Peptidase S1 domain-containing protein</fullName>
    </recommendedName>
</protein>
<evidence type="ECO:0000259" key="5">
    <source>
        <dbReference type="PROSITE" id="PS50240"/>
    </source>
</evidence>
<comment type="similarity">
    <text evidence="2">Belongs to the peptidase S1 family. CLIP subfamily.</text>
</comment>
<evidence type="ECO:0000256" key="4">
    <source>
        <dbReference type="SAM" id="SignalP"/>
    </source>
</evidence>
<feature type="domain" description="Peptidase S1" evidence="5">
    <location>
        <begin position="205"/>
        <end position="458"/>
    </location>
</feature>
<proteinExistence type="inferred from homology"/>
<dbReference type="GeneID" id="114327661"/>
<reference evidence="6" key="1">
    <citation type="submission" date="2025-05" db="UniProtKB">
        <authorList>
            <consortium name="EnsemblMetazoa"/>
        </authorList>
    </citation>
    <scope>IDENTIFICATION</scope>
</reference>
<keyword evidence="4" id="KW-0732">Signal</keyword>
<organism evidence="6 7">
    <name type="scientific">Diabrotica virgifera virgifera</name>
    <name type="common">western corn rootworm</name>
    <dbReference type="NCBI Taxonomy" id="50390"/>
    <lineage>
        <taxon>Eukaryota</taxon>
        <taxon>Metazoa</taxon>
        <taxon>Ecdysozoa</taxon>
        <taxon>Arthropoda</taxon>
        <taxon>Hexapoda</taxon>
        <taxon>Insecta</taxon>
        <taxon>Pterygota</taxon>
        <taxon>Neoptera</taxon>
        <taxon>Endopterygota</taxon>
        <taxon>Coleoptera</taxon>
        <taxon>Polyphaga</taxon>
        <taxon>Cucujiformia</taxon>
        <taxon>Chrysomeloidea</taxon>
        <taxon>Chrysomelidae</taxon>
        <taxon>Galerucinae</taxon>
        <taxon>Diabroticina</taxon>
        <taxon>Diabroticites</taxon>
        <taxon>Diabrotica</taxon>
    </lineage>
</organism>
<dbReference type="InterPro" id="IPR018114">
    <property type="entry name" value="TRYPSIN_HIS"/>
</dbReference>
<dbReference type="InterPro" id="IPR043504">
    <property type="entry name" value="Peptidase_S1_PA_chymotrypsin"/>
</dbReference>
<dbReference type="RefSeq" id="XP_028132136.2">
    <property type="nucleotide sequence ID" value="XM_028276335.2"/>
</dbReference>
<feature type="chain" id="PRO_5045278520" description="Peptidase S1 domain-containing protein" evidence="4">
    <location>
        <begin position="20"/>
        <end position="458"/>
    </location>
</feature>
<keyword evidence="3" id="KW-0645">Protease</keyword>
<dbReference type="EnsemblMetazoa" id="XM_028276335.2">
    <property type="protein sequence ID" value="XP_028132136.2"/>
    <property type="gene ID" value="LOC114327661"/>
</dbReference>
<dbReference type="InterPro" id="IPR033116">
    <property type="entry name" value="TRYPSIN_SER"/>
</dbReference>
<feature type="signal peptide" evidence="4">
    <location>
        <begin position="1"/>
        <end position="19"/>
    </location>
</feature>
<name>A0ABM5IGB6_DIAVI</name>
<keyword evidence="3" id="KW-0720">Serine protease</keyword>
<dbReference type="PROSITE" id="PS50240">
    <property type="entry name" value="TRYPSIN_DOM"/>
    <property type="match status" value="1"/>
</dbReference>